<dbReference type="AlphaFoldDB" id="A0A1X1WDP3"/>
<comment type="caution">
    <text evidence="2">The sequence shown here is derived from an EMBL/GenBank/DDBJ whole genome shotgun (WGS) entry which is preliminary data.</text>
</comment>
<reference evidence="2 3" key="1">
    <citation type="submission" date="2016-01" db="EMBL/GenBank/DDBJ databases">
        <title>The new phylogeny of the genus Mycobacterium.</title>
        <authorList>
            <person name="Tarcisio F."/>
            <person name="Conor M."/>
            <person name="Antonella G."/>
            <person name="Elisabetta G."/>
            <person name="Giulia F.S."/>
            <person name="Sara T."/>
            <person name="Anna F."/>
            <person name="Clotilde B."/>
            <person name="Roberto B."/>
            <person name="Veronica D.S."/>
            <person name="Fabio R."/>
            <person name="Monica P."/>
            <person name="Olivier J."/>
            <person name="Enrico T."/>
            <person name="Nicola S."/>
        </authorList>
    </citation>
    <scope>NUCLEOTIDE SEQUENCE [LARGE SCALE GENOMIC DNA]</scope>
    <source>
        <strain evidence="2 3">DSM 44160</strain>
    </source>
</reference>
<sequence>MTISEMPFALLRFQYQCARYPLQFVEDRFVTRIRSEAPARLFYERALGVLDTTVGNVLRDPELVRRGTALVERTDALGRAAALDARATTRKEQADAKLDEAREQAVEDQKEARAATVQQIDEARSAADERKREATKSARQRSESAKKRVESIAANRKQAAESARDRVADRTKAVEKVASRAAESKLQDAGEKRTEAAIKRSQADRVEDLAEAEKQKRQSERASGSS</sequence>
<keyword evidence="2" id="KW-0648">Protein biosynthesis</keyword>
<evidence type="ECO:0000256" key="1">
    <source>
        <dbReference type="SAM" id="MobiDB-lite"/>
    </source>
</evidence>
<accession>A0A1X1WDP3</accession>
<organism evidence="2 3">
    <name type="scientific">Mycobacterium gordonae</name>
    <dbReference type="NCBI Taxonomy" id="1778"/>
    <lineage>
        <taxon>Bacteria</taxon>
        <taxon>Bacillati</taxon>
        <taxon>Actinomycetota</taxon>
        <taxon>Actinomycetes</taxon>
        <taxon>Mycobacteriales</taxon>
        <taxon>Mycobacteriaceae</taxon>
        <taxon>Mycobacterium</taxon>
    </lineage>
</organism>
<evidence type="ECO:0000313" key="2">
    <source>
        <dbReference type="EMBL" id="ORV84668.1"/>
    </source>
</evidence>
<dbReference type="GO" id="GO:0003743">
    <property type="term" value="F:translation initiation factor activity"/>
    <property type="evidence" value="ECO:0007669"/>
    <property type="project" value="UniProtKB-KW"/>
</dbReference>
<name>A0A1X1WDP3_MYCGO</name>
<protein>
    <submittedName>
        <fullName evidence="2">IF2 family translation initiation factor</fullName>
    </submittedName>
</protein>
<feature type="region of interest" description="Disordered" evidence="1">
    <location>
        <begin position="88"/>
        <end position="226"/>
    </location>
</feature>
<keyword evidence="2" id="KW-0396">Initiation factor</keyword>
<gene>
    <name evidence="2" type="ORF">AWC08_26515</name>
</gene>
<dbReference type="Proteomes" id="UP000193928">
    <property type="component" value="Unassembled WGS sequence"/>
</dbReference>
<dbReference type="EMBL" id="LQOY01000094">
    <property type="protein sequence ID" value="ORV84668.1"/>
    <property type="molecule type" value="Genomic_DNA"/>
</dbReference>
<feature type="compositionally biased region" description="Basic and acidic residues" evidence="1">
    <location>
        <begin position="121"/>
        <end position="150"/>
    </location>
</feature>
<keyword evidence="3" id="KW-1185">Reference proteome</keyword>
<proteinExistence type="predicted"/>
<dbReference type="RefSeq" id="WP_069432980.1">
    <property type="nucleotide sequence ID" value="NZ_JACKSU010000048.1"/>
</dbReference>
<feature type="compositionally biased region" description="Basic and acidic residues" evidence="1">
    <location>
        <begin position="88"/>
        <end position="113"/>
    </location>
</feature>
<evidence type="ECO:0000313" key="3">
    <source>
        <dbReference type="Proteomes" id="UP000193928"/>
    </source>
</evidence>
<feature type="compositionally biased region" description="Basic and acidic residues" evidence="1">
    <location>
        <begin position="158"/>
        <end position="220"/>
    </location>
</feature>